<dbReference type="OrthoDB" id="5488826at2"/>
<dbReference type="PROSITE" id="PS51257">
    <property type="entry name" value="PROKAR_LIPOPROTEIN"/>
    <property type="match status" value="1"/>
</dbReference>
<sequence length="259" mass="27870">MKILRWLAIGLIALAGLTSCEDAIRDGGTVGPIIPETWTEDSTYFTIDGSPNLLLGFDLRGQPLDTSSLGELINRIAVSGGNYLAFNGSELSNTILSSAYSLGAKLGVVIDTSGLPYGFTVANSVASFNAALLAGSPAAGYRQPVQTALNSFRAARTVERHVRFWDMRIDDELLGEAPPPGTVAATDAENNYLVYIADVGRVQIIFRDSSQAARRVTVVGHLGTQRSEILYPPYDRSFTLQSNEAKGGWMLIEPLEEGR</sequence>
<evidence type="ECO:0000313" key="1">
    <source>
        <dbReference type="EMBL" id="PPK86603.1"/>
    </source>
</evidence>
<accession>A0A2S6I613</accession>
<dbReference type="AlphaFoldDB" id="A0A2S6I613"/>
<gene>
    <name evidence="1" type="ORF">CLV84_3538</name>
</gene>
<organism evidence="1 2">
    <name type="scientific">Neolewinella xylanilytica</name>
    <dbReference type="NCBI Taxonomy" id="1514080"/>
    <lineage>
        <taxon>Bacteria</taxon>
        <taxon>Pseudomonadati</taxon>
        <taxon>Bacteroidota</taxon>
        <taxon>Saprospiria</taxon>
        <taxon>Saprospirales</taxon>
        <taxon>Lewinellaceae</taxon>
        <taxon>Neolewinella</taxon>
    </lineage>
</organism>
<keyword evidence="2" id="KW-1185">Reference proteome</keyword>
<protein>
    <submittedName>
        <fullName evidence="1">Uncharacterized protein</fullName>
    </submittedName>
</protein>
<dbReference type="EMBL" id="PTJC01000006">
    <property type="protein sequence ID" value="PPK86603.1"/>
    <property type="molecule type" value="Genomic_DNA"/>
</dbReference>
<comment type="caution">
    <text evidence="1">The sequence shown here is derived from an EMBL/GenBank/DDBJ whole genome shotgun (WGS) entry which is preliminary data.</text>
</comment>
<dbReference type="Proteomes" id="UP000237662">
    <property type="component" value="Unassembled WGS sequence"/>
</dbReference>
<dbReference type="RefSeq" id="WP_104421029.1">
    <property type="nucleotide sequence ID" value="NZ_PTJC01000006.1"/>
</dbReference>
<name>A0A2S6I613_9BACT</name>
<proteinExistence type="predicted"/>
<reference evidence="1 2" key="1">
    <citation type="submission" date="2018-02" db="EMBL/GenBank/DDBJ databases">
        <title>Genomic Encyclopedia of Archaeal and Bacterial Type Strains, Phase II (KMG-II): from individual species to whole genera.</title>
        <authorList>
            <person name="Goeker M."/>
        </authorList>
    </citation>
    <scope>NUCLEOTIDE SEQUENCE [LARGE SCALE GENOMIC DNA]</scope>
    <source>
        <strain evidence="1 2">DSM 29526</strain>
    </source>
</reference>
<evidence type="ECO:0000313" key="2">
    <source>
        <dbReference type="Proteomes" id="UP000237662"/>
    </source>
</evidence>